<protein>
    <submittedName>
        <fullName evidence="2">Uncharacterized protein</fullName>
    </submittedName>
</protein>
<evidence type="ECO:0000256" key="1">
    <source>
        <dbReference type="SAM" id="SignalP"/>
    </source>
</evidence>
<dbReference type="Proteomes" id="UP001497525">
    <property type="component" value="Unassembled WGS sequence"/>
</dbReference>
<evidence type="ECO:0000313" key="3">
    <source>
        <dbReference type="Proteomes" id="UP001497525"/>
    </source>
</evidence>
<reference evidence="2" key="1">
    <citation type="submission" date="2024-06" db="EMBL/GenBank/DDBJ databases">
        <authorList>
            <person name="Liu X."/>
            <person name="Lenzi L."/>
            <person name="Haldenby T S."/>
            <person name="Uol C."/>
        </authorList>
    </citation>
    <scope>NUCLEOTIDE SEQUENCE</scope>
</reference>
<sequence>MSGTVMDCCKIYVFLVSVGLLSLHTTVGATEYSIPEAVFLDQGFLLDGNTMSGSVFKYTNSRNCTIYFDFKFETPLSPQATVTFKSGNDEDRVFNNDTVETFDAANAQFSLTGKWSGTDKVRVRYHAMQNVSGACEKIRDINDRNATNLEVMGDYAIQEAITATQRIWTRDNCRVRVTSGGTSVNPAEKCTTQLNFVSAVAGNQTISADQSGNRVTSDGNHADFNVVTTCSSGFFSIYYQEDCAQEPSSAVVRTPVGLLITWMVLILML</sequence>
<evidence type="ECO:0000313" key="2">
    <source>
        <dbReference type="EMBL" id="CAL5141214.1"/>
    </source>
</evidence>
<name>A0AAV2TXH3_CALDB</name>
<dbReference type="EMBL" id="CAXLJL010000822">
    <property type="protein sequence ID" value="CAL5141213.1"/>
    <property type="molecule type" value="Genomic_DNA"/>
</dbReference>
<feature type="chain" id="PRO_5043291208" evidence="1">
    <location>
        <begin position="30"/>
        <end position="269"/>
    </location>
</feature>
<dbReference type="AlphaFoldDB" id="A0AAV2TXH3"/>
<gene>
    <name evidence="2" type="ORF">CDAUBV1_LOCUS16471</name>
</gene>
<organism evidence="2 3">
    <name type="scientific">Calicophoron daubneyi</name>
    <name type="common">Rumen fluke</name>
    <name type="synonym">Paramphistomum daubneyi</name>
    <dbReference type="NCBI Taxonomy" id="300641"/>
    <lineage>
        <taxon>Eukaryota</taxon>
        <taxon>Metazoa</taxon>
        <taxon>Spiralia</taxon>
        <taxon>Lophotrochozoa</taxon>
        <taxon>Platyhelminthes</taxon>
        <taxon>Trematoda</taxon>
        <taxon>Digenea</taxon>
        <taxon>Plagiorchiida</taxon>
        <taxon>Pronocephalata</taxon>
        <taxon>Paramphistomoidea</taxon>
        <taxon>Paramphistomidae</taxon>
        <taxon>Calicophoron</taxon>
    </lineage>
</organism>
<comment type="caution">
    <text evidence="2">The sequence shown here is derived from an EMBL/GenBank/DDBJ whole genome shotgun (WGS) entry which is preliminary data.</text>
</comment>
<proteinExistence type="predicted"/>
<dbReference type="EMBL" id="CAXLJL010000822">
    <property type="protein sequence ID" value="CAL5141214.1"/>
    <property type="molecule type" value="Genomic_DNA"/>
</dbReference>
<accession>A0AAV2TXH3</accession>
<feature type="signal peptide" evidence="1">
    <location>
        <begin position="1"/>
        <end position="29"/>
    </location>
</feature>
<keyword evidence="1" id="KW-0732">Signal</keyword>